<reference evidence="5 6" key="1">
    <citation type="submission" date="2020-08" db="EMBL/GenBank/DDBJ databases">
        <authorList>
            <person name="Liu C."/>
            <person name="Sun Q."/>
        </authorList>
    </citation>
    <scope>NUCLEOTIDE SEQUENCE [LARGE SCALE GENOMIC DNA]</scope>
    <source>
        <strain evidence="5 6">NSJ-61</strain>
    </source>
</reference>
<dbReference type="SUPFAM" id="SSF46689">
    <property type="entry name" value="Homeodomain-like"/>
    <property type="match status" value="1"/>
</dbReference>
<dbReference type="GO" id="GO:0003700">
    <property type="term" value="F:DNA-binding transcription factor activity"/>
    <property type="evidence" value="ECO:0007669"/>
    <property type="project" value="InterPro"/>
</dbReference>
<evidence type="ECO:0000256" key="1">
    <source>
        <dbReference type="ARBA" id="ARBA00023015"/>
    </source>
</evidence>
<proteinExistence type="predicted"/>
<dbReference type="AlphaFoldDB" id="A0A7G9GRJ1"/>
<dbReference type="Pfam" id="PF12833">
    <property type="entry name" value="HTH_18"/>
    <property type="match status" value="1"/>
</dbReference>
<dbReference type="PROSITE" id="PS00041">
    <property type="entry name" value="HTH_ARAC_FAMILY_1"/>
    <property type="match status" value="1"/>
</dbReference>
<evidence type="ECO:0000256" key="2">
    <source>
        <dbReference type="ARBA" id="ARBA00023125"/>
    </source>
</evidence>
<keyword evidence="6" id="KW-1185">Reference proteome</keyword>
<keyword evidence="3" id="KW-0804">Transcription</keyword>
<accession>A0A7G9GRJ1</accession>
<dbReference type="Gene3D" id="1.10.10.60">
    <property type="entry name" value="Homeodomain-like"/>
    <property type="match status" value="2"/>
</dbReference>
<dbReference type="EMBL" id="CP060636">
    <property type="protein sequence ID" value="QNM13423.1"/>
    <property type="molecule type" value="Genomic_DNA"/>
</dbReference>
<keyword evidence="1" id="KW-0805">Transcription regulation</keyword>
<dbReference type="InterPro" id="IPR018060">
    <property type="entry name" value="HTH_AraC"/>
</dbReference>
<gene>
    <name evidence="5" type="ORF">H9Q80_05605</name>
</gene>
<dbReference type="Proteomes" id="UP000515856">
    <property type="component" value="Chromosome"/>
</dbReference>
<dbReference type="PROSITE" id="PS01124">
    <property type="entry name" value="HTH_ARAC_FAMILY_2"/>
    <property type="match status" value="1"/>
</dbReference>
<dbReference type="SMART" id="SM00342">
    <property type="entry name" value="HTH_ARAC"/>
    <property type="match status" value="1"/>
</dbReference>
<evidence type="ECO:0000313" key="5">
    <source>
        <dbReference type="EMBL" id="QNM13423.1"/>
    </source>
</evidence>
<dbReference type="InterPro" id="IPR003313">
    <property type="entry name" value="AraC-bd"/>
</dbReference>
<name>A0A7G9GRJ1_9FIRM</name>
<dbReference type="InterPro" id="IPR014710">
    <property type="entry name" value="RmlC-like_jellyroll"/>
</dbReference>
<dbReference type="GO" id="GO:0043565">
    <property type="term" value="F:sequence-specific DNA binding"/>
    <property type="evidence" value="ECO:0007669"/>
    <property type="project" value="InterPro"/>
</dbReference>
<protein>
    <submittedName>
        <fullName evidence="5">Helix-turn-helix transcriptional regulator</fullName>
    </submittedName>
</protein>
<sequence length="287" mass="34341">MFYVNQHLEQPVVFESCGIFMADQRWRHEKRIIDSYEIIIVYNGTLSMRVNNTCFDVHENEMLIIPPFNYHEGVNYSEKGLRFFWCHFSNISFEQMSKETVEALSNNETFAQMLLLPEFTNKISVNRANILFHQLLDIYQETQNGMYLNYFMTSILMELSYQTHTSYFPNGRKDNSNITQPIRDWVRIHALEHITVESIAEEFRYNKSYLSRMFKENEGISIKELITKYRIEYAKSMLVNTSKDIIEIAYEAGYVDPKYFMRVFKRVEQVTPTVYRRTFAQKHFNNK</sequence>
<dbReference type="InterPro" id="IPR009057">
    <property type="entry name" value="Homeodomain-like_sf"/>
</dbReference>
<dbReference type="PANTHER" id="PTHR43280:SF34">
    <property type="entry name" value="ARAC-FAMILY TRANSCRIPTIONAL REGULATOR"/>
    <property type="match status" value="1"/>
</dbReference>
<dbReference type="InterPro" id="IPR018062">
    <property type="entry name" value="HTH_AraC-typ_CS"/>
</dbReference>
<dbReference type="RefSeq" id="WP_117452479.1">
    <property type="nucleotide sequence ID" value="NZ_CP060636.1"/>
</dbReference>
<organism evidence="5 6">
    <name type="scientific">[Eubacterium] hominis</name>
    <dbReference type="NCBI Taxonomy" id="2764325"/>
    <lineage>
        <taxon>Bacteria</taxon>
        <taxon>Bacillati</taxon>
        <taxon>Bacillota</taxon>
        <taxon>Erysipelotrichia</taxon>
        <taxon>Erysipelotrichales</taxon>
        <taxon>Erysipelotrichaceae</taxon>
        <taxon>Amedibacillus</taxon>
    </lineage>
</organism>
<dbReference type="KEGG" id="ehn:H9Q80_05605"/>
<evidence type="ECO:0000313" key="6">
    <source>
        <dbReference type="Proteomes" id="UP000515856"/>
    </source>
</evidence>
<dbReference type="PANTHER" id="PTHR43280">
    <property type="entry name" value="ARAC-FAMILY TRANSCRIPTIONAL REGULATOR"/>
    <property type="match status" value="1"/>
</dbReference>
<dbReference type="SUPFAM" id="SSF51215">
    <property type="entry name" value="Regulatory protein AraC"/>
    <property type="match status" value="1"/>
</dbReference>
<keyword evidence="2" id="KW-0238">DNA-binding</keyword>
<feature type="domain" description="HTH araC/xylS-type" evidence="4">
    <location>
        <begin position="180"/>
        <end position="278"/>
    </location>
</feature>
<evidence type="ECO:0000256" key="3">
    <source>
        <dbReference type="ARBA" id="ARBA00023163"/>
    </source>
</evidence>
<dbReference type="Gene3D" id="2.60.120.10">
    <property type="entry name" value="Jelly Rolls"/>
    <property type="match status" value="1"/>
</dbReference>
<evidence type="ECO:0000259" key="4">
    <source>
        <dbReference type="PROSITE" id="PS01124"/>
    </source>
</evidence>
<dbReference type="Pfam" id="PF02311">
    <property type="entry name" value="AraC_binding"/>
    <property type="match status" value="1"/>
</dbReference>
<dbReference type="InterPro" id="IPR037923">
    <property type="entry name" value="HTH-like"/>
</dbReference>